<proteinExistence type="predicted"/>
<evidence type="ECO:0000313" key="2">
    <source>
        <dbReference type="Proteomes" id="UP000215914"/>
    </source>
</evidence>
<protein>
    <submittedName>
        <fullName evidence="1">Putative phloem protein 2-like protein</fullName>
    </submittedName>
</protein>
<dbReference type="OMA" id="QRCYAED"/>
<dbReference type="InterPro" id="IPR025886">
    <property type="entry name" value="PP2-like"/>
</dbReference>
<dbReference type="Proteomes" id="UP000215914">
    <property type="component" value="Chromosome 9"/>
</dbReference>
<sequence length="161" mass="18843">MLRAKSVICDASNVKFYRIKPEAQSRCIFEDAAEILYYHEFRIKCDVDTRMLSSDTSYACFLVFKLSEKYRGLKFPVKARDLLPYIKQRTNIISFTAPSTVNLNNIKWIPEQREDGWMEVRVWETISDRHNEESVPMDLKLISFEGNMSGLIISGIEFRPM</sequence>
<dbReference type="AlphaFoldDB" id="A0A251TQS5"/>
<reference evidence="2" key="1">
    <citation type="journal article" date="2017" name="Nature">
        <title>The sunflower genome provides insights into oil metabolism, flowering and Asterid evolution.</title>
        <authorList>
            <person name="Badouin H."/>
            <person name="Gouzy J."/>
            <person name="Grassa C.J."/>
            <person name="Murat F."/>
            <person name="Staton S.E."/>
            <person name="Cottret L."/>
            <person name="Lelandais-Briere C."/>
            <person name="Owens G.L."/>
            <person name="Carrere S."/>
            <person name="Mayjonade B."/>
            <person name="Legrand L."/>
            <person name="Gill N."/>
            <person name="Kane N.C."/>
            <person name="Bowers J.E."/>
            <person name="Hubner S."/>
            <person name="Bellec A."/>
            <person name="Berard A."/>
            <person name="Berges H."/>
            <person name="Blanchet N."/>
            <person name="Boniface M.C."/>
            <person name="Brunel D."/>
            <person name="Catrice O."/>
            <person name="Chaidir N."/>
            <person name="Claudel C."/>
            <person name="Donnadieu C."/>
            <person name="Faraut T."/>
            <person name="Fievet G."/>
            <person name="Helmstetter N."/>
            <person name="King M."/>
            <person name="Knapp S.J."/>
            <person name="Lai Z."/>
            <person name="Le Paslier M.C."/>
            <person name="Lippi Y."/>
            <person name="Lorenzon L."/>
            <person name="Mandel J.R."/>
            <person name="Marage G."/>
            <person name="Marchand G."/>
            <person name="Marquand E."/>
            <person name="Bret-Mestries E."/>
            <person name="Morien E."/>
            <person name="Nambeesan S."/>
            <person name="Nguyen T."/>
            <person name="Pegot-Espagnet P."/>
            <person name="Pouilly N."/>
            <person name="Raftis F."/>
            <person name="Sallet E."/>
            <person name="Schiex T."/>
            <person name="Thomas J."/>
            <person name="Vandecasteele C."/>
            <person name="Vares D."/>
            <person name="Vear F."/>
            <person name="Vautrin S."/>
            <person name="Crespi M."/>
            <person name="Mangin B."/>
            <person name="Burke J.M."/>
            <person name="Salse J."/>
            <person name="Munos S."/>
            <person name="Vincourt P."/>
            <person name="Rieseberg L.H."/>
            <person name="Langlade N.B."/>
        </authorList>
    </citation>
    <scope>NUCLEOTIDE SEQUENCE [LARGE SCALE GENOMIC DNA]</scope>
    <source>
        <strain evidence="2">cv. SF193</strain>
    </source>
</reference>
<dbReference type="PANTHER" id="PTHR32278:SF149">
    <property type="entry name" value="PHLOEM PROTEIN"/>
    <property type="match status" value="1"/>
</dbReference>
<dbReference type="PANTHER" id="PTHR32278">
    <property type="entry name" value="F-BOX DOMAIN-CONTAINING PROTEIN"/>
    <property type="match status" value="1"/>
</dbReference>
<dbReference type="Pfam" id="PF14299">
    <property type="entry name" value="PP2"/>
    <property type="match status" value="1"/>
</dbReference>
<gene>
    <name evidence="1" type="ORF">HannXRQ_Chr09g0238661</name>
</gene>
<name>A0A251TQS5_HELAN</name>
<keyword evidence="2" id="KW-1185">Reference proteome</keyword>
<dbReference type="EMBL" id="CM007898">
    <property type="protein sequence ID" value="OTG13487.1"/>
    <property type="molecule type" value="Genomic_DNA"/>
</dbReference>
<dbReference type="InParanoid" id="A0A251TQS5"/>
<evidence type="ECO:0000313" key="1">
    <source>
        <dbReference type="EMBL" id="OTG13487.1"/>
    </source>
</evidence>
<organism evidence="1 2">
    <name type="scientific">Helianthus annuus</name>
    <name type="common">Common sunflower</name>
    <dbReference type="NCBI Taxonomy" id="4232"/>
    <lineage>
        <taxon>Eukaryota</taxon>
        <taxon>Viridiplantae</taxon>
        <taxon>Streptophyta</taxon>
        <taxon>Embryophyta</taxon>
        <taxon>Tracheophyta</taxon>
        <taxon>Spermatophyta</taxon>
        <taxon>Magnoliopsida</taxon>
        <taxon>eudicotyledons</taxon>
        <taxon>Gunneridae</taxon>
        <taxon>Pentapetalae</taxon>
        <taxon>asterids</taxon>
        <taxon>campanulids</taxon>
        <taxon>Asterales</taxon>
        <taxon>Asteraceae</taxon>
        <taxon>Asteroideae</taxon>
        <taxon>Heliantheae alliance</taxon>
        <taxon>Heliantheae</taxon>
        <taxon>Helianthus</taxon>
    </lineage>
</organism>
<accession>A0A251TQS5</accession>